<feature type="region of interest" description="Disordered" evidence="1">
    <location>
        <begin position="23"/>
        <end position="73"/>
    </location>
</feature>
<reference evidence="2 3" key="1">
    <citation type="journal article" date="2009" name="Nature">
        <title>Evolution of pathogenicity and sexual reproduction in eight Candida genomes.</title>
        <authorList>
            <person name="Butler G."/>
            <person name="Rasmussen M.D."/>
            <person name="Lin M.F."/>
            <person name="Santos M.A."/>
            <person name="Sakthikumar S."/>
            <person name="Munro C.A."/>
            <person name="Rheinbay E."/>
            <person name="Grabherr M."/>
            <person name="Forche A."/>
            <person name="Reedy J.L."/>
            <person name="Agrafioti I."/>
            <person name="Arnaud M.B."/>
            <person name="Bates S."/>
            <person name="Brown A.J."/>
            <person name="Brunke S."/>
            <person name="Costanzo M.C."/>
            <person name="Fitzpatrick D.A."/>
            <person name="de Groot P.W."/>
            <person name="Harris D."/>
            <person name="Hoyer L.L."/>
            <person name="Hube B."/>
            <person name="Klis F.M."/>
            <person name="Kodira C."/>
            <person name="Lennard N."/>
            <person name="Logue M.E."/>
            <person name="Martin R."/>
            <person name="Neiman A.M."/>
            <person name="Nikolaou E."/>
            <person name="Quail M.A."/>
            <person name="Quinn J."/>
            <person name="Santos M.C."/>
            <person name="Schmitzberger F.F."/>
            <person name="Sherlock G."/>
            <person name="Shah P."/>
            <person name="Silverstein K.A."/>
            <person name="Skrzypek M.S."/>
            <person name="Soll D."/>
            <person name="Staggs R."/>
            <person name="Stansfield I."/>
            <person name="Stumpf M.P."/>
            <person name="Sudbery P.E."/>
            <person name="Srikantha T."/>
            <person name="Zeng Q."/>
            <person name="Berman J."/>
            <person name="Berriman M."/>
            <person name="Heitman J."/>
            <person name="Gow N.A."/>
            <person name="Lorenz M.C."/>
            <person name="Birren B.W."/>
            <person name="Kellis M."/>
            <person name="Cuomo C.A."/>
        </authorList>
    </citation>
    <scope>NUCLEOTIDE SEQUENCE [LARGE SCALE GENOMIC DNA]</scope>
    <source>
        <strain evidence="2 3">ATCC 42720</strain>
    </source>
</reference>
<proteinExistence type="predicted"/>
<dbReference type="HOGENOM" id="CLU_860539_0_0_1"/>
<dbReference type="EMBL" id="CH408082">
    <property type="protein sequence ID" value="EEQ41123.1"/>
    <property type="molecule type" value="Genomic_DNA"/>
</dbReference>
<evidence type="ECO:0000256" key="1">
    <source>
        <dbReference type="SAM" id="MobiDB-lite"/>
    </source>
</evidence>
<evidence type="ECO:0000313" key="3">
    <source>
        <dbReference type="Proteomes" id="UP000007703"/>
    </source>
</evidence>
<dbReference type="Proteomes" id="UP000007703">
    <property type="component" value="Unassembled WGS sequence"/>
</dbReference>
<dbReference type="KEGG" id="clu:CLUG_05251"/>
<protein>
    <submittedName>
        <fullName evidence="2">Uncharacterized protein</fullName>
    </submittedName>
</protein>
<evidence type="ECO:0000313" key="2">
    <source>
        <dbReference type="EMBL" id="EEQ41123.1"/>
    </source>
</evidence>
<organism evidence="2 3">
    <name type="scientific">Clavispora lusitaniae (strain ATCC 42720)</name>
    <name type="common">Yeast</name>
    <name type="synonym">Candida lusitaniae</name>
    <dbReference type="NCBI Taxonomy" id="306902"/>
    <lineage>
        <taxon>Eukaryota</taxon>
        <taxon>Fungi</taxon>
        <taxon>Dikarya</taxon>
        <taxon>Ascomycota</taxon>
        <taxon>Saccharomycotina</taxon>
        <taxon>Pichiomycetes</taxon>
        <taxon>Metschnikowiaceae</taxon>
        <taxon>Clavispora</taxon>
    </lineage>
</organism>
<sequence length="323" mass="34303">MLVGGAPAVSLGSVQFVARGAGFQGKPGRRRRPCNPCRRRPCNPCRQRRSRKRCRQRRLPGRHRRHVSQHQQRLWRHQFFRQRAGQHGRGGAVGARGARVPSGAVPAVQAGALFPHARAGGARHGFVGARRPHRHRPVLGRASGAYGRGQRRLGRRVRRARASRRIDVGRACAGVAPRPAFLAPRAARAPVCSFAARSGQLQTAPHCALPHRHVPRAPGAECGALGSARLRRSCAQRVLGVQLSFVGGRPQTCASGVGQHARGVWGGGRRPAQLGPLVPSGGFGPRPSGQHRSVGPQGVGGVDGACAVGVPAFLPGHLQPVVL</sequence>
<name>C4YAM3_CLAL4</name>
<dbReference type="AlphaFoldDB" id="C4YAM3"/>
<accession>C4YAM3</accession>
<gene>
    <name evidence="2" type="ORF">CLUG_05251</name>
</gene>
<dbReference type="InParanoid" id="C4YAM3"/>
<dbReference type="VEuPathDB" id="FungiDB:CLUG_05251"/>
<feature type="compositionally biased region" description="Basic residues" evidence="1">
    <location>
        <begin position="27"/>
        <end position="73"/>
    </location>
</feature>